<name>B9SN86_RICCO</name>
<organism evidence="1 2">
    <name type="scientific">Ricinus communis</name>
    <name type="common">Castor bean</name>
    <dbReference type="NCBI Taxonomy" id="3988"/>
    <lineage>
        <taxon>Eukaryota</taxon>
        <taxon>Viridiplantae</taxon>
        <taxon>Streptophyta</taxon>
        <taxon>Embryophyta</taxon>
        <taxon>Tracheophyta</taxon>
        <taxon>Spermatophyta</taxon>
        <taxon>Magnoliopsida</taxon>
        <taxon>eudicotyledons</taxon>
        <taxon>Gunneridae</taxon>
        <taxon>Pentapetalae</taxon>
        <taxon>rosids</taxon>
        <taxon>fabids</taxon>
        <taxon>Malpighiales</taxon>
        <taxon>Euphorbiaceae</taxon>
        <taxon>Acalyphoideae</taxon>
        <taxon>Acalypheae</taxon>
        <taxon>Ricinus</taxon>
    </lineage>
</organism>
<reference evidence="2" key="1">
    <citation type="journal article" date="2010" name="Nat. Biotechnol.">
        <title>Draft genome sequence of the oilseed species Ricinus communis.</title>
        <authorList>
            <person name="Chan A.P."/>
            <person name="Crabtree J."/>
            <person name="Zhao Q."/>
            <person name="Lorenzi H."/>
            <person name="Orvis J."/>
            <person name="Puiu D."/>
            <person name="Melake-Berhan A."/>
            <person name="Jones K.M."/>
            <person name="Redman J."/>
            <person name="Chen G."/>
            <person name="Cahoon E.B."/>
            <person name="Gedil M."/>
            <person name="Stanke M."/>
            <person name="Haas B.J."/>
            <person name="Wortman J.R."/>
            <person name="Fraser-Liggett C.M."/>
            <person name="Ravel J."/>
            <person name="Rabinowicz P.D."/>
        </authorList>
    </citation>
    <scope>NUCLEOTIDE SEQUENCE [LARGE SCALE GENOMIC DNA]</scope>
    <source>
        <strain evidence="2">cv. Hale</strain>
    </source>
</reference>
<dbReference type="Proteomes" id="UP000008311">
    <property type="component" value="Unassembled WGS sequence"/>
</dbReference>
<dbReference type="AlphaFoldDB" id="B9SN86"/>
<keyword evidence="2" id="KW-1185">Reference proteome</keyword>
<accession>B9SN86</accession>
<protein>
    <submittedName>
        <fullName evidence="1">Uncharacterized protein</fullName>
    </submittedName>
</protein>
<dbReference type="InterPro" id="IPR011009">
    <property type="entry name" value="Kinase-like_dom_sf"/>
</dbReference>
<proteinExistence type="predicted"/>
<dbReference type="SUPFAM" id="SSF56112">
    <property type="entry name" value="Protein kinase-like (PK-like)"/>
    <property type="match status" value="1"/>
</dbReference>
<dbReference type="EMBL" id="EQ974043">
    <property type="protein sequence ID" value="EEF34947.1"/>
    <property type="molecule type" value="Genomic_DNA"/>
</dbReference>
<evidence type="ECO:0000313" key="2">
    <source>
        <dbReference type="Proteomes" id="UP000008311"/>
    </source>
</evidence>
<evidence type="ECO:0000313" key="1">
    <source>
        <dbReference type="EMBL" id="EEF34947.1"/>
    </source>
</evidence>
<sequence length="128" mass="14784">MVHFCWFILLSNEKERKDCSLFQLNKGVSRSSTSNSLQNFGRAFLQSKALIRHRDIVKLVTSCLSINSRKIDSLALVSEFNGNGSLEYWIKGKRKNEDGDGLNLVERLDVMWLLIQSLQNDSDKFYQH</sequence>
<dbReference type="InParanoid" id="B9SN86"/>
<gene>
    <name evidence="1" type="ORF">RCOM_1186700</name>
</gene>